<dbReference type="Gramene" id="ONH95910">
    <property type="protein sequence ID" value="ONH95910"/>
    <property type="gene ID" value="PRUPE_7G095300"/>
</dbReference>
<keyword evidence="2" id="KW-1185">Reference proteome</keyword>
<dbReference type="Proteomes" id="UP000006882">
    <property type="component" value="Chromosome G7"/>
</dbReference>
<evidence type="ECO:0000313" key="1">
    <source>
        <dbReference type="EMBL" id="ONH95910.1"/>
    </source>
</evidence>
<sequence length="149" mass="17475">MVFWVKCYFIHVGSNAAIDRDYKFSNRQIHKTRYIFMHAHTVSRVHNYMARFSPISSKTESLVVDWSFVKVEDIADEYCLNESGNPIYRDEQPRNVEYLQSGFPEAIQIQVKGICLHMGCRVLQEPFPITNTSKQHNNCLMKLSMSRKH</sequence>
<name>A0A251N9A9_PRUPE</name>
<gene>
    <name evidence="1" type="ORF">PRUPE_7G095300</name>
</gene>
<organism evidence="1 2">
    <name type="scientific">Prunus persica</name>
    <name type="common">Peach</name>
    <name type="synonym">Amygdalus persica</name>
    <dbReference type="NCBI Taxonomy" id="3760"/>
    <lineage>
        <taxon>Eukaryota</taxon>
        <taxon>Viridiplantae</taxon>
        <taxon>Streptophyta</taxon>
        <taxon>Embryophyta</taxon>
        <taxon>Tracheophyta</taxon>
        <taxon>Spermatophyta</taxon>
        <taxon>Magnoliopsida</taxon>
        <taxon>eudicotyledons</taxon>
        <taxon>Gunneridae</taxon>
        <taxon>Pentapetalae</taxon>
        <taxon>rosids</taxon>
        <taxon>fabids</taxon>
        <taxon>Rosales</taxon>
        <taxon>Rosaceae</taxon>
        <taxon>Amygdaloideae</taxon>
        <taxon>Amygdaleae</taxon>
        <taxon>Prunus</taxon>
    </lineage>
</organism>
<accession>A0A251N9A9</accession>
<reference evidence="1 2" key="1">
    <citation type="journal article" date="2013" name="Nat. Genet.">
        <title>The high-quality draft genome of peach (Prunus persica) identifies unique patterns of genetic diversity, domestication and genome evolution.</title>
        <authorList>
            <consortium name="International Peach Genome Initiative"/>
            <person name="Verde I."/>
            <person name="Abbott A.G."/>
            <person name="Scalabrin S."/>
            <person name="Jung S."/>
            <person name="Shu S."/>
            <person name="Marroni F."/>
            <person name="Zhebentyayeva T."/>
            <person name="Dettori M.T."/>
            <person name="Grimwood J."/>
            <person name="Cattonaro F."/>
            <person name="Zuccolo A."/>
            <person name="Rossini L."/>
            <person name="Jenkins J."/>
            <person name="Vendramin E."/>
            <person name="Meisel L.A."/>
            <person name="Decroocq V."/>
            <person name="Sosinski B."/>
            <person name="Prochnik S."/>
            <person name="Mitros T."/>
            <person name="Policriti A."/>
            <person name="Cipriani G."/>
            <person name="Dondini L."/>
            <person name="Ficklin S."/>
            <person name="Goodstein D.M."/>
            <person name="Xuan P."/>
            <person name="Del Fabbro C."/>
            <person name="Aramini V."/>
            <person name="Copetti D."/>
            <person name="Gonzalez S."/>
            <person name="Horner D.S."/>
            <person name="Falchi R."/>
            <person name="Lucas S."/>
            <person name="Mica E."/>
            <person name="Maldonado J."/>
            <person name="Lazzari B."/>
            <person name="Bielenberg D."/>
            <person name="Pirona R."/>
            <person name="Miculan M."/>
            <person name="Barakat A."/>
            <person name="Testolin R."/>
            <person name="Stella A."/>
            <person name="Tartarini S."/>
            <person name="Tonutti P."/>
            <person name="Arus P."/>
            <person name="Orellana A."/>
            <person name="Wells C."/>
            <person name="Main D."/>
            <person name="Vizzotto G."/>
            <person name="Silva H."/>
            <person name="Salamini F."/>
            <person name="Schmutz J."/>
            <person name="Morgante M."/>
            <person name="Rokhsar D.S."/>
        </authorList>
    </citation>
    <scope>NUCLEOTIDE SEQUENCE [LARGE SCALE GENOMIC DNA]</scope>
    <source>
        <strain evidence="2">cv. Nemared</strain>
    </source>
</reference>
<protein>
    <submittedName>
        <fullName evidence="1">Uncharacterized protein</fullName>
    </submittedName>
</protein>
<dbReference type="STRING" id="3760.A0A251N9A9"/>
<evidence type="ECO:0000313" key="2">
    <source>
        <dbReference type="Proteomes" id="UP000006882"/>
    </source>
</evidence>
<dbReference type="EMBL" id="CM007657">
    <property type="protein sequence ID" value="ONH95910.1"/>
    <property type="molecule type" value="Genomic_DNA"/>
</dbReference>
<dbReference type="AlphaFoldDB" id="A0A251N9A9"/>
<proteinExistence type="predicted"/>